<feature type="DNA-binding region" description="H-T-H motif" evidence="4">
    <location>
        <begin position="46"/>
        <end position="65"/>
    </location>
</feature>
<evidence type="ECO:0000256" key="4">
    <source>
        <dbReference type="PROSITE-ProRule" id="PRU00335"/>
    </source>
</evidence>
<dbReference type="Pfam" id="PF00440">
    <property type="entry name" value="TetR_N"/>
    <property type="match status" value="1"/>
</dbReference>
<reference evidence="6 7" key="1">
    <citation type="submission" date="2017-09" db="EMBL/GenBank/DDBJ databases">
        <title>Bacterial strain isolated from the female urinary microbiota.</title>
        <authorList>
            <person name="Thomas-White K."/>
            <person name="Kumar N."/>
            <person name="Forster S."/>
            <person name="Putonti C."/>
            <person name="Lawley T."/>
            <person name="Wolfe A.J."/>
        </authorList>
    </citation>
    <scope>NUCLEOTIDE SEQUENCE [LARGE SCALE GENOMIC DNA]</scope>
    <source>
        <strain evidence="6 7">UMB0680</strain>
    </source>
</reference>
<dbReference type="PROSITE" id="PS01081">
    <property type="entry name" value="HTH_TETR_1"/>
    <property type="match status" value="1"/>
</dbReference>
<sequence length="233" mass="26092">MHWVQNLYVSTTETESLRDRKARLTRRAIHVAAVNRVLEDGLEQATVAQIAEDAGISARTFFNYFASKEDAIVGMTDVVIDTDQIEEFLEVDPVGADLAEDVARLIYGTYQLTFNSDDVVLKRRQILARYPALMRRQFEKNEAIEHAAAEVVAARLRRGDIDFGGADGTPEELALMLVQLCAVPLRFAVRTVMQSEPDQIADPDFSKETFERSIRLFRSVLAGTQTPQKGNGK</sequence>
<dbReference type="PROSITE" id="PS50977">
    <property type="entry name" value="HTH_TETR_2"/>
    <property type="match status" value="1"/>
</dbReference>
<gene>
    <name evidence="6" type="ORF">CJ198_02460</name>
</gene>
<dbReference type="InterPro" id="IPR001647">
    <property type="entry name" value="HTH_TetR"/>
</dbReference>
<organism evidence="6 7">
    <name type="scientific">Brevibacterium luteolum</name>
    <dbReference type="NCBI Taxonomy" id="199591"/>
    <lineage>
        <taxon>Bacteria</taxon>
        <taxon>Bacillati</taxon>
        <taxon>Actinomycetota</taxon>
        <taxon>Actinomycetes</taxon>
        <taxon>Micrococcales</taxon>
        <taxon>Brevibacteriaceae</taxon>
        <taxon>Brevibacterium</taxon>
    </lineage>
</organism>
<evidence type="ECO:0000313" key="7">
    <source>
        <dbReference type="Proteomes" id="UP000235703"/>
    </source>
</evidence>
<evidence type="ECO:0000256" key="3">
    <source>
        <dbReference type="ARBA" id="ARBA00023163"/>
    </source>
</evidence>
<dbReference type="GO" id="GO:0003700">
    <property type="term" value="F:DNA-binding transcription factor activity"/>
    <property type="evidence" value="ECO:0007669"/>
    <property type="project" value="TreeGrafter"/>
</dbReference>
<proteinExistence type="predicted"/>
<dbReference type="InterPro" id="IPR009057">
    <property type="entry name" value="Homeodomain-like_sf"/>
</dbReference>
<dbReference type="EMBL" id="PNFZ01000001">
    <property type="protein sequence ID" value="PMB99401.1"/>
    <property type="molecule type" value="Genomic_DNA"/>
</dbReference>
<dbReference type="PANTHER" id="PTHR30055">
    <property type="entry name" value="HTH-TYPE TRANSCRIPTIONAL REGULATOR RUTR"/>
    <property type="match status" value="1"/>
</dbReference>
<protein>
    <submittedName>
        <fullName evidence="6">TetR family transcriptional regulator</fullName>
    </submittedName>
</protein>
<dbReference type="GO" id="GO:0000976">
    <property type="term" value="F:transcription cis-regulatory region binding"/>
    <property type="evidence" value="ECO:0007669"/>
    <property type="project" value="TreeGrafter"/>
</dbReference>
<dbReference type="OrthoDB" id="8688418at2"/>
<evidence type="ECO:0000256" key="2">
    <source>
        <dbReference type="ARBA" id="ARBA00023125"/>
    </source>
</evidence>
<evidence type="ECO:0000313" key="6">
    <source>
        <dbReference type="EMBL" id="PMB99401.1"/>
    </source>
</evidence>
<evidence type="ECO:0000256" key="1">
    <source>
        <dbReference type="ARBA" id="ARBA00023015"/>
    </source>
</evidence>
<dbReference type="Proteomes" id="UP000235703">
    <property type="component" value="Unassembled WGS sequence"/>
</dbReference>
<name>A0A2N6PL49_9MICO</name>
<keyword evidence="3" id="KW-0804">Transcription</keyword>
<dbReference type="AlphaFoldDB" id="A0A2N6PL49"/>
<evidence type="ECO:0000259" key="5">
    <source>
        <dbReference type="PROSITE" id="PS50977"/>
    </source>
</evidence>
<feature type="domain" description="HTH tetR-type" evidence="5">
    <location>
        <begin position="23"/>
        <end position="83"/>
    </location>
</feature>
<keyword evidence="7" id="KW-1185">Reference proteome</keyword>
<keyword evidence="2 4" id="KW-0238">DNA-binding</keyword>
<dbReference type="InterPro" id="IPR050109">
    <property type="entry name" value="HTH-type_TetR-like_transc_reg"/>
</dbReference>
<accession>A0A2N6PL49</accession>
<dbReference type="Gene3D" id="1.10.357.10">
    <property type="entry name" value="Tetracycline Repressor, domain 2"/>
    <property type="match status" value="1"/>
</dbReference>
<dbReference type="SUPFAM" id="SSF46689">
    <property type="entry name" value="Homeodomain-like"/>
    <property type="match status" value="1"/>
</dbReference>
<dbReference type="PANTHER" id="PTHR30055:SF238">
    <property type="entry name" value="MYCOFACTOCIN BIOSYNTHESIS TRANSCRIPTIONAL REGULATOR MFTR-RELATED"/>
    <property type="match status" value="1"/>
</dbReference>
<keyword evidence="1" id="KW-0805">Transcription regulation</keyword>
<dbReference type="InterPro" id="IPR023772">
    <property type="entry name" value="DNA-bd_HTH_TetR-type_CS"/>
</dbReference>
<comment type="caution">
    <text evidence="6">The sequence shown here is derived from an EMBL/GenBank/DDBJ whole genome shotgun (WGS) entry which is preliminary data.</text>
</comment>